<evidence type="ECO:0000256" key="6">
    <source>
        <dbReference type="ARBA" id="ARBA00018421"/>
    </source>
</evidence>
<dbReference type="VEuPathDB" id="FungiDB:AeMF1_000662"/>
<dbReference type="Gene3D" id="3.40.50.1820">
    <property type="entry name" value="alpha/beta hydrolase"/>
    <property type="match status" value="1"/>
</dbReference>
<evidence type="ECO:0000313" key="11">
    <source>
        <dbReference type="EMBL" id="KAF0722754.1"/>
    </source>
</evidence>
<comment type="caution">
    <text evidence="11">The sequence shown here is derived from an EMBL/GenBank/DDBJ whole genome shotgun (WGS) entry which is preliminary data.</text>
</comment>
<evidence type="ECO:0000256" key="1">
    <source>
        <dbReference type="ARBA" id="ARBA00000721"/>
    </source>
</evidence>
<dbReference type="EMBL" id="VJMJ01000326">
    <property type="protein sequence ID" value="KAF0722754.1"/>
    <property type="molecule type" value="Genomic_DNA"/>
</dbReference>
<accession>A0A6G0W7H9</accession>
<feature type="domain" description="Acylamino-acid-releasing enzyme N-terminal" evidence="10">
    <location>
        <begin position="84"/>
        <end position="424"/>
    </location>
</feature>
<evidence type="ECO:0000256" key="3">
    <source>
        <dbReference type="ARBA" id="ARBA00010040"/>
    </source>
</evidence>
<proteinExistence type="inferred from homology"/>
<protein>
    <recommendedName>
        <fullName evidence="6">Acylamino-acid-releasing enzyme</fullName>
        <ecNumber evidence="5">3.4.19.1</ecNumber>
    </recommendedName>
</protein>
<evidence type="ECO:0000259" key="9">
    <source>
        <dbReference type="Pfam" id="PF00326"/>
    </source>
</evidence>
<evidence type="ECO:0000259" key="10">
    <source>
        <dbReference type="Pfam" id="PF19283"/>
    </source>
</evidence>
<dbReference type="PANTHER" id="PTHR42776:SF4">
    <property type="entry name" value="ACYLAMINO-ACID-RELEASING ENZYME"/>
    <property type="match status" value="1"/>
</dbReference>
<feature type="domain" description="Peptidase S9 prolyl oligopeptidase catalytic" evidence="9">
    <location>
        <begin position="521"/>
        <end position="725"/>
    </location>
</feature>
<evidence type="ECO:0000256" key="5">
    <source>
        <dbReference type="ARBA" id="ARBA00012917"/>
    </source>
</evidence>
<comment type="subunit">
    <text evidence="4">Homotetramer.</text>
</comment>
<name>A0A6G0W7H9_9STRA</name>
<gene>
    <name evidence="11" type="ORF">Ae201684_018231</name>
</gene>
<evidence type="ECO:0000256" key="4">
    <source>
        <dbReference type="ARBA" id="ARBA00011881"/>
    </source>
</evidence>
<dbReference type="AlphaFoldDB" id="A0A6G0W7H9"/>
<dbReference type="Proteomes" id="UP000481153">
    <property type="component" value="Unassembled WGS sequence"/>
</dbReference>
<dbReference type="Pfam" id="PF19283">
    <property type="entry name" value="APEH_N"/>
    <property type="match status" value="1"/>
</dbReference>
<dbReference type="EC" id="3.4.19.1" evidence="5"/>
<comment type="catalytic activity">
    <reaction evidence="1">
        <text>Cleavage of an N-acetyl or N-formyl amino acid from the N-terminus of a polypeptide.</text>
        <dbReference type="EC" id="3.4.19.1"/>
    </reaction>
</comment>
<dbReference type="InterPro" id="IPR029058">
    <property type="entry name" value="AB_hydrolase_fold"/>
</dbReference>
<organism evidence="11 12">
    <name type="scientific">Aphanomyces euteiches</name>
    <dbReference type="NCBI Taxonomy" id="100861"/>
    <lineage>
        <taxon>Eukaryota</taxon>
        <taxon>Sar</taxon>
        <taxon>Stramenopiles</taxon>
        <taxon>Oomycota</taxon>
        <taxon>Saprolegniomycetes</taxon>
        <taxon>Saprolegniales</taxon>
        <taxon>Verrucalvaceae</taxon>
        <taxon>Aphanomyces</taxon>
    </lineage>
</organism>
<dbReference type="SUPFAM" id="SSF53474">
    <property type="entry name" value="alpha/beta-Hydrolases"/>
    <property type="match status" value="1"/>
</dbReference>
<evidence type="ECO:0000256" key="2">
    <source>
        <dbReference type="ARBA" id="ARBA00004496"/>
    </source>
</evidence>
<dbReference type="InterPro" id="IPR001375">
    <property type="entry name" value="Peptidase_S9_cat"/>
</dbReference>
<reference evidence="11 12" key="1">
    <citation type="submission" date="2019-07" db="EMBL/GenBank/DDBJ databases">
        <title>Genomics analysis of Aphanomyces spp. identifies a new class of oomycete effector associated with host adaptation.</title>
        <authorList>
            <person name="Gaulin E."/>
        </authorList>
    </citation>
    <scope>NUCLEOTIDE SEQUENCE [LARGE SCALE GENOMIC DNA]</scope>
    <source>
        <strain evidence="11 12">ATCC 201684</strain>
    </source>
</reference>
<keyword evidence="12" id="KW-1185">Reference proteome</keyword>
<comment type="similarity">
    <text evidence="3">Belongs to the peptidase S9C family.</text>
</comment>
<dbReference type="InterPro" id="IPR045550">
    <property type="entry name" value="AARE_N"/>
</dbReference>
<dbReference type="GO" id="GO:0005737">
    <property type="term" value="C:cytoplasm"/>
    <property type="evidence" value="ECO:0007669"/>
    <property type="project" value="UniProtKB-SubCell"/>
</dbReference>
<dbReference type="Pfam" id="PF00326">
    <property type="entry name" value="Peptidase_S9"/>
    <property type="match status" value="1"/>
</dbReference>
<dbReference type="GO" id="GO:0006508">
    <property type="term" value="P:proteolysis"/>
    <property type="evidence" value="ECO:0007669"/>
    <property type="project" value="InterPro"/>
</dbReference>
<dbReference type="Gene3D" id="2.120.10.30">
    <property type="entry name" value="TolB, C-terminal domain"/>
    <property type="match status" value="1"/>
</dbReference>
<evidence type="ECO:0000256" key="8">
    <source>
        <dbReference type="ARBA" id="ARBA00022801"/>
    </source>
</evidence>
<evidence type="ECO:0000256" key="7">
    <source>
        <dbReference type="ARBA" id="ARBA00022490"/>
    </source>
</evidence>
<sequence length="745" mass="81756">MVETTLTAATASALLKEIEASQRTFVSGSLVSSKDGASGDLRASLVWKDLDLVNGLNLLTQTQHVLHGENTVLSTLPSAYPSQYVSHSPSHKWFVVVTDTDDKPTSQFAFYNHDRLVYVHRTPKDLHGGLYTGPMEGGMTWSEDESAIYYLAEQKEVEGKSFWPNANKPNDKDENKSAVGAQYDLKEDWGEQYVGKRTSHIFKMEIASGKCAEVEGIPETFACSEVAVIPGSSTILFTAIDTKDLRRLGLIYCFNRPKHIYSLDVSTKEPPVRLPSQVPGTTRSARVSPDGKLIAYLGTNDVVTHNTCSMLCVLDWSTKTERQVIPVVREPSLDYTAHPETAFNGLYMVSLLRNCWTKDSKSILFNTDVGVRSVWKAVDVATGKIHSPAYGSSRPLESETLVDVNGSHALVSVTTPQSPVSIEWIQWSEDFQVTSRVAVVTQEPSQHTQSWVVESIPVKDSTAERISALGHSAAPLVSQVSSKSNYEATLLLPSVQAPAGGFPVVMDLHGGPHGSSPATFRSFYTYLNALGFAVVSVNYRGSTGYGLDPLESLIGRVGTQDVNDCQNALLLILDKYADRLNRHRVHVSGGSHGGFLGSHLIGQFPSFYRSAVLRNPVTNLTSLVHTSDIPDWTCAVAGVAAFESIGHRALPDKRSAVLARFWDVSPMSNDLTKITTPLLLGIGGKDRRVPPTEGLQLFHSLRHHGQCEVQVKWYPDDCHPLDSVKTYSDFAVHWALWFASHDSQE</sequence>
<keyword evidence="8" id="KW-0378">Hydrolase</keyword>
<comment type="subcellular location">
    <subcellularLocation>
        <location evidence="2">Cytoplasm</location>
    </subcellularLocation>
</comment>
<dbReference type="PANTHER" id="PTHR42776">
    <property type="entry name" value="SERINE PEPTIDASE S9 FAMILY MEMBER"/>
    <property type="match status" value="1"/>
</dbReference>
<evidence type="ECO:0000313" key="12">
    <source>
        <dbReference type="Proteomes" id="UP000481153"/>
    </source>
</evidence>
<dbReference type="InterPro" id="IPR011042">
    <property type="entry name" value="6-blade_b-propeller_TolB-like"/>
</dbReference>
<keyword evidence="7" id="KW-0963">Cytoplasm</keyword>
<dbReference type="GO" id="GO:0008242">
    <property type="term" value="F:omega peptidase activity"/>
    <property type="evidence" value="ECO:0007669"/>
    <property type="project" value="UniProtKB-EC"/>
</dbReference>
<dbReference type="GO" id="GO:0004252">
    <property type="term" value="F:serine-type endopeptidase activity"/>
    <property type="evidence" value="ECO:0007669"/>
    <property type="project" value="TreeGrafter"/>
</dbReference>
<dbReference type="SUPFAM" id="SSF82171">
    <property type="entry name" value="DPP6 N-terminal domain-like"/>
    <property type="match status" value="1"/>
</dbReference>